<dbReference type="RefSeq" id="WP_066476409.1">
    <property type="nucleotide sequence ID" value="NZ_BCNT01000006.1"/>
</dbReference>
<dbReference type="SUPFAM" id="SSF54001">
    <property type="entry name" value="Cysteine proteinases"/>
    <property type="match status" value="1"/>
</dbReference>
<dbReference type="InterPro" id="IPR038765">
    <property type="entry name" value="Papain-like_cys_pep_sf"/>
</dbReference>
<keyword evidence="2" id="KW-1185">Reference proteome</keyword>
<sequence length="329" mass="37032">MKAIDYRRLQLGDILLTTSQGARSWSVRTGTKSDISHAMLYVANSSVIDSTSDGVHARNLQKVFYENDCAIYALRPIKPLTVEQRQTIIAYARSAIGTTYALREAVRSVTKPKGSGGVKQFCSRLVARAYAEAGIQLVDNPDFCTPEQLKGSPWLQELPSPAVEISAEEIAEIESRPNRADGMLQVTNAFLQQVRSFAPKVESINDALALLVSNQEFDDQVHAALKSSGYLDFWQRERQEFNWRYDLDAMKELASKEPNLLPDLKNYCLDSLRDIDNGDFDHWGRSLHAWRQKAQSSPLKSFLAMAQLHENLVEGVQLRRLVAESWLAK</sequence>
<dbReference type="Gene3D" id="3.90.1720.10">
    <property type="entry name" value="endopeptidase domain like (from Nostoc punctiforme)"/>
    <property type="match status" value="1"/>
</dbReference>
<gene>
    <name evidence="1" type="ORF">ACFSW6_19560</name>
</gene>
<dbReference type="EMBL" id="JBHUMV010000010">
    <property type="protein sequence ID" value="MFD2756276.1"/>
    <property type="molecule type" value="Genomic_DNA"/>
</dbReference>
<protein>
    <submittedName>
        <fullName evidence="1">YiiX/YebB-like N1pC/P60 family cysteine hydrolase</fullName>
    </submittedName>
</protein>
<dbReference type="InterPro" id="IPR024453">
    <property type="entry name" value="Peptidase_C92"/>
</dbReference>
<dbReference type="Proteomes" id="UP001597463">
    <property type="component" value="Unassembled WGS sequence"/>
</dbReference>
<reference evidence="2" key="1">
    <citation type="journal article" date="2019" name="Int. J. Syst. Evol. Microbiol.">
        <title>The Global Catalogue of Microorganisms (GCM) 10K type strain sequencing project: providing services to taxonomists for standard genome sequencing and annotation.</title>
        <authorList>
            <consortium name="The Broad Institute Genomics Platform"/>
            <consortium name="The Broad Institute Genome Sequencing Center for Infectious Disease"/>
            <person name="Wu L."/>
            <person name="Ma J."/>
        </authorList>
    </citation>
    <scope>NUCLEOTIDE SEQUENCE [LARGE SCALE GENOMIC DNA]</scope>
    <source>
        <strain evidence="2">TISTR 1906</strain>
    </source>
</reference>
<evidence type="ECO:0000313" key="2">
    <source>
        <dbReference type="Proteomes" id="UP001597463"/>
    </source>
</evidence>
<proteinExistence type="predicted"/>
<dbReference type="Pfam" id="PF05708">
    <property type="entry name" value="Peptidase_C92"/>
    <property type="match status" value="1"/>
</dbReference>
<organism evidence="1 2">
    <name type="scientific">Comamonas terrae</name>
    <dbReference type="NCBI Taxonomy" id="673548"/>
    <lineage>
        <taxon>Bacteria</taxon>
        <taxon>Pseudomonadati</taxon>
        <taxon>Pseudomonadota</taxon>
        <taxon>Betaproteobacteria</taxon>
        <taxon>Burkholderiales</taxon>
        <taxon>Comamonadaceae</taxon>
        <taxon>Comamonas</taxon>
    </lineage>
</organism>
<evidence type="ECO:0000313" key="1">
    <source>
        <dbReference type="EMBL" id="MFD2756276.1"/>
    </source>
</evidence>
<name>A0ABW5UST0_9BURK</name>
<accession>A0ABW5UST0</accession>
<comment type="caution">
    <text evidence="1">The sequence shown here is derived from an EMBL/GenBank/DDBJ whole genome shotgun (WGS) entry which is preliminary data.</text>
</comment>